<dbReference type="InterPro" id="IPR029058">
    <property type="entry name" value="AB_hydrolase_fold"/>
</dbReference>
<dbReference type="Proteomes" id="UP000255365">
    <property type="component" value="Unassembled WGS sequence"/>
</dbReference>
<protein>
    <submittedName>
        <fullName evidence="3">Acetyl esterase/lipase</fullName>
    </submittedName>
</protein>
<dbReference type="GO" id="GO:0016787">
    <property type="term" value="F:hydrolase activity"/>
    <property type="evidence" value="ECO:0007669"/>
    <property type="project" value="UniProtKB-KW"/>
</dbReference>
<evidence type="ECO:0000256" key="1">
    <source>
        <dbReference type="ARBA" id="ARBA00022801"/>
    </source>
</evidence>
<dbReference type="PANTHER" id="PTHR48081">
    <property type="entry name" value="AB HYDROLASE SUPERFAMILY PROTEIN C4A8.06C"/>
    <property type="match status" value="1"/>
</dbReference>
<proteinExistence type="predicted"/>
<reference evidence="3 4" key="1">
    <citation type="submission" date="2018-07" db="EMBL/GenBank/DDBJ databases">
        <title>Genome sequencing of rice bacterial endophytes.</title>
        <authorList>
            <person name="Venturi V."/>
        </authorList>
    </citation>
    <scope>NUCLEOTIDE SEQUENCE [LARGE SCALE GENOMIC DNA]</scope>
    <source>
        <strain evidence="3 4">E2333</strain>
    </source>
</reference>
<dbReference type="RefSeq" id="WP_115146893.1">
    <property type="nucleotide sequence ID" value="NZ_QRAV01000006.1"/>
</dbReference>
<dbReference type="Gene3D" id="3.40.50.1820">
    <property type="entry name" value="alpha/beta hydrolase"/>
    <property type="match status" value="1"/>
</dbReference>
<gene>
    <name evidence="3" type="ORF">DEU51_106334</name>
</gene>
<accession>A0A370SMB0</accession>
<dbReference type="InterPro" id="IPR050300">
    <property type="entry name" value="GDXG_lipolytic_enzyme"/>
</dbReference>
<dbReference type="AlphaFoldDB" id="A0A370SMB0"/>
<keyword evidence="1" id="KW-0378">Hydrolase</keyword>
<dbReference type="SUPFAM" id="SSF53474">
    <property type="entry name" value="alpha/beta-Hydrolases"/>
    <property type="match status" value="1"/>
</dbReference>
<dbReference type="PANTHER" id="PTHR48081:SF8">
    <property type="entry name" value="ALPHA_BETA HYDROLASE FOLD-3 DOMAIN-CONTAINING PROTEIN-RELATED"/>
    <property type="match status" value="1"/>
</dbReference>
<comment type="caution">
    <text evidence="3">The sequence shown here is derived from an EMBL/GenBank/DDBJ whole genome shotgun (WGS) entry which is preliminary data.</text>
</comment>
<dbReference type="Pfam" id="PF07859">
    <property type="entry name" value="Abhydrolase_3"/>
    <property type="match status" value="1"/>
</dbReference>
<name>A0A370SMB0_PSEJE</name>
<dbReference type="EMBL" id="QRAV01000006">
    <property type="protein sequence ID" value="RDL20877.1"/>
    <property type="molecule type" value="Genomic_DNA"/>
</dbReference>
<sequence length="336" mass="36728">MNTFTRKAPWPEGERELAQVHAFNRKLSWLPRFKIRNRVLPRMIQTLLRASQVGGARKLLKHGLTAESRVIDSGGVPVAVRIIRPKGRAKGVVLDYHGGGWVIGNAQMNDNFNVAIVNTCDVTVVSVDYRLAVSTPIEGVMQDCLAAARWLLTDDEFADLPVIVVGESAGGHLAAATLLGLKQSPDLLQRVNGALLYYGVYDMTGTPSVRTAPPQTLVLDGPGIVEALRMLTPDLSDEERRQPPLSPLYGDFSDFPPALMFAGELDPLRDDTLDIAERWMKSAPVEMHLLPSSPHGFIHFPTAIADSVLTYSREWICARVSGQMNASALELGNTPS</sequence>
<evidence type="ECO:0000313" key="3">
    <source>
        <dbReference type="EMBL" id="RDL20877.1"/>
    </source>
</evidence>
<dbReference type="InterPro" id="IPR013094">
    <property type="entry name" value="AB_hydrolase_3"/>
</dbReference>
<evidence type="ECO:0000313" key="4">
    <source>
        <dbReference type="Proteomes" id="UP000255365"/>
    </source>
</evidence>
<evidence type="ECO:0000259" key="2">
    <source>
        <dbReference type="Pfam" id="PF07859"/>
    </source>
</evidence>
<organism evidence="3 4">
    <name type="scientific">Pseudomonas jessenii</name>
    <dbReference type="NCBI Taxonomy" id="77298"/>
    <lineage>
        <taxon>Bacteria</taxon>
        <taxon>Pseudomonadati</taxon>
        <taxon>Pseudomonadota</taxon>
        <taxon>Gammaproteobacteria</taxon>
        <taxon>Pseudomonadales</taxon>
        <taxon>Pseudomonadaceae</taxon>
        <taxon>Pseudomonas</taxon>
    </lineage>
</organism>
<feature type="domain" description="Alpha/beta hydrolase fold-3" evidence="2">
    <location>
        <begin position="93"/>
        <end position="298"/>
    </location>
</feature>